<dbReference type="eggNOG" id="ENOG502T6MA">
    <property type="taxonomic scope" value="Eukaryota"/>
</dbReference>
<dbReference type="AlphaFoldDB" id="J3NTB8"/>
<reference evidence="2" key="3">
    <citation type="submission" date="2010-09" db="EMBL/GenBank/DDBJ databases">
        <title>Annotation of Gaeumannomyces graminis var. tritici R3-111a-1.</title>
        <authorList>
            <consortium name="The Broad Institute Genome Sequencing Platform"/>
            <person name="Ma L.-J."/>
            <person name="Dead R."/>
            <person name="Young S.K."/>
            <person name="Zeng Q."/>
            <person name="Gargeya S."/>
            <person name="Fitzgerald M."/>
            <person name="Haas B."/>
            <person name="Abouelleil A."/>
            <person name="Alvarado L."/>
            <person name="Arachchi H.M."/>
            <person name="Berlin A."/>
            <person name="Brown A."/>
            <person name="Chapman S.B."/>
            <person name="Chen Z."/>
            <person name="Dunbar C."/>
            <person name="Freedman E."/>
            <person name="Gearin G."/>
            <person name="Gellesch M."/>
            <person name="Goldberg J."/>
            <person name="Griggs A."/>
            <person name="Gujja S."/>
            <person name="Heiman D."/>
            <person name="Howarth C."/>
            <person name="Larson L."/>
            <person name="Lui A."/>
            <person name="MacDonald P.J.P."/>
            <person name="Mehta T."/>
            <person name="Montmayeur A."/>
            <person name="Murphy C."/>
            <person name="Neiman D."/>
            <person name="Pearson M."/>
            <person name="Priest M."/>
            <person name="Roberts A."/>
            <person name="Saif S."/>
            <person name="Shea T."/>
            <person name="Shenoy N."/>
            <person name="Sisk P."/>
            <person name="Stolte C."/>
            <person name="Sykes S."/>
            <person name="Yandava C."/>
            <person name="Wortman J."/>
            <person name="Nusbaum C."/>
            <person name="Birren B."/>
        </authorList>
    </citation>
    <scope>NUCLEOTIDE SEQUENCE</scope>
    <source>
        <strain evidence="2">R3-111a-1</strain>
    </source>
</reference>
<gene>
    <name evidence="3" type="primary">20344975</name>
    <name evidence="2" type="ORF">GGTG_04517</name>
</gene>
<protein>
    <submittedName>
        <fullName evidence="2 3">Uncharacterized protein</fullName>
    </submittedName>
</protein>
<dbReference type="HOGENOM" id="CLU_1210057_0_0_1"/>
<accession>J3NTB8</accession>
<feature type="compositionally biased region" description="Basic and acidic residues" evidence="1">
    <location>
        <begin position="167"/>
        <end position="179"/>
    </location>
</feature>
<reference evidence="4" key="1">
    <citation type="submission" date="2010-07" db="EMBL/GenBank/DDBJ databases">
        <title>The genome sequence of Gaeumannomyces graminis var. tritici strain R3-111a-1.</title>
        <authorList>
            <consortium name="The Broad Institute Genome Sequencing Platform"/>
            <person name="Ma L.-J."/>
            <person name="Dead R."/>
            <person name="Young S."/>
            <person name="Zeng Q."/>
            <person name="Koehrsen M."/>
            <person name="Alvarado L."/>
            <person name="Berlin A."/>
            <person name="Chapman S.B."/>
            <person name="Chen Z."/>
            <person name="Freedman E."/>
            <person name="Gellesch M."/>
            <person name="Goldberg J."/>
            <person name="Griggs A."/>
            <person name="Gujja S."/>
            <person name="Heilman E.R."/>
            <person name="Heiman D."/>
            <person name="Hepburn T."/>
            <person name="Howarth C."/>
            <person name="Jen D."/>
            <person name="Larson L."/>
            <person name="Mehta T."/>
            <person name="Neiman D."/>
            <person name="Pearson M."/>
            <person name="Roberts A."/>
            <person name="Saif S."/>
            <person name="Shea T."/>
            <person name="Shenoy N."/>
            <person name="Sisk P."/>
            <person name="Stolte C."/>
            <person name="Sykes S."/>
            <person name="Walk T."/>
            <person name="White J."/>
            <person name="Yandava C."/>
            <person name="Haas B."/>
            <person name="Nusbaum C."/>
            <person name="Birren B."/>
        </authorList>
    </citation>
    <scope>NUCLEOTIDE SEQUENCE [LARGE SCALE GENOMIC DNA]</scope>
    <source>
        <strain evidence="4">R3-111a-1</strain>
    </source>
</reference>
<feature type="compositionally biased region" description="Pro residues" evidence="1">
    <location>
        <begin position="119"/>
        <end position="134"/>
    </location>
</feature>
<feature type="compositionally biased region" description="Polar residues" evidence="1">
    <location>
        <begin position="9"/>
        <end position="22"/>
    </location>
</feature>
<dbReference type="GeneID" id="20344975"/>
<feature type="region of interest" description="Disordered" evidence="1">
    <location>
        <begin position="1"/>
        <end position="22"/>
    </location>
</feature>
<reference evidence="2" key="2">
    <citation type="submission" date="2010-07" db="EMBL/GenBank/DDBJ databases">
        <authorList>
            <consortium name="The Broad Institute Genome Sequencing Platform"/>
            <consortium name="Broad Institute Genome Sequencing Center for Infectious Disease"/>
            <person name="Ma L.-J."/>
            <person name="Dead R."/>
            <person name="Young S."/>
            <person name="Zeng Q."/>
            <person name="Koehrsen M."/>
            <person name="Alvarado L."/>
            <person name="Berlin A."/>
            <person name="Chapman S.B."/>
            <person name="Chen Z."/>
            <person name="Freedman E."/>
            <person name="Gellesch M."/>
            <person name="Goldberg J."/>
            <person name="Griggs A."/>
            <person name="Gujja S."/>
            <person name="Heilman E.R."/>
            <person name="Heiman D."/>
            <person name="Hepburn T."/>
            <person name="Howarth C."/>
            <person name="Jen D."/>
            <person name="Larson L."/>
            <person name="Mehta T."/>
            <person name="Neiman D."/>
            <person name="Pearson M."/>
            <person name="Roberts A."/>
            <person name="Saif S."/>
            <person name="Shea T."/>
            <person name="Shenoy N."/>
            <person name="Sisk P."/>
            <person name="Stolte C."/>
            <person name="Sykes S."/>
            <person name="Walk T."/>
            <person name="White J."/>
            <person name="Yandava C."/>
            <person name="Haas B."/>
            <person name="Nusbaum C."/>
            <person name="Birren B."/>
        </authorList>
    </citation>
    <scope>NUCLEOTIDE SEQUENCE</scope>
    <source>
        <strain evidence="2">R3-111a-1</strain>
    </source>
</reference>
<reference evidence="3" key="5">
    <citation type="submission" date="2018-04" db="UniProtKB">
        <authorList>
            <consortium name="EnsemblFungi"/>
        </authorList>
    </citation>
    <scope>IDENTIFICATION</scope>
    <source>
        <strain evidence="3">R3-111a-1</strain>
    </source>
</reference>
<feature type="compositionally biased region" description="Pro residues" evidence="1">
    <location>
        <begin position="182"/>
        <end position="197"/>
    </location>
</feature>
<dbReference type="Proteomes" id="UP000006039">
    <property type="component" value="Unassembled WGS sequence"/>
</dbReference>
<evidence type="ECO:0000313" key="4">
    <source>
        <dbReference type="Proteomes" id="UP000006039"/>
    </source>
</evidence>
<evidence type="ECO:0000313" key="2">
    <source>
        <dbReference type="EMBL" id="EJT79433.1"/>
    </source>
</evidence>
<dbReference type="VEuPathDB" id="FungiDB:GGTG_04517"/>
<reference evidence="3" key="4">
    <citation type="journal article" date="2015" name="G3 (Bethesda)">
        <title>Genome sequences of three phytopathogenic species of the Magnaporthaceae family of fungi.</title>
        <authorList>
            <person name="Okagaki L.H."/>
            <person name="Nunes C.C."/>
            <person name="Sailsbery J."/>
            <person name="Clay B."/>
            <person name="Brown D."/>
            <person name="John T."/>
            <person name="Oh Y."/>
            <person name="Young N."/>
            <person name="Fitzgerald M."/>
            <person name="Haas B.J."/>
            <person name="Zeng Q."/>
            <person name="Young S."/>
            <person name="Adiconis X."/>
            <person name="Fan L."/>
            <person name="Levin J.Z."/>
            <person name="Mitchell T.K."/>
            <person name="Okubara P.A."/>
            <person name="Farman M.L."/>
            <person name="Kohn L.M."/>
            <person name="Birren B."/>
            <person name="Ma L.-J."/>
            <person name="Dean R.A."/>
        </authorList>
    </citation>
    <scope>NUCLEOTIDE SEQUENCE</scope>
    <source>
        <strain evidence="3">R3-111a-1</strain>
    </source>
</reference>
<dbReference type="OrthoDB" id="10540927at2759"/>
<evidence type="ECO:0000256" key="1">
    <source>
        <dbReference type="SAM" id="MobiDB-lite"/>
    </source>
</evidence>
<name>J3NTB8_GAET3</name>
<dbReference type="EMBL" id="GL385396">
    <property type="protein sequence ID" value="EJT79433.1"/>
    <property type="molecule type" value="Genomic_DNA"/>
</dbReference>
<sequence>MRVEKKLTPKQNKQPKASAKTTSINKMVQLKSLVILLPLLSVAAALPAGEPPARNVDVAATGPAAPTFDQDTLAQLLAANEEASSSFSESDLERRNWLTNLFKKKDKKKPINKQDIKPVIPPSPPAPPAPPAPFHGPSSDWKKQGLENIVPPGKKPQKRNWLTNLFKKKDKEPINKQDIKPIIPPSPPAPPAPPAPFHGPSSDWKKQGLENIVPPGKKPGQ</sequence>
<keyword evidence="4" id="KW-1185">Reference proteome</keyword>
<proteinExistence type="predicted"/>
<dbReference type="RefSeq" id="XP_009220578.1">
    <property type="nucleotide sequence ID" value="XM_009222314.1"/>
</dbReference>
<organism evidence="2">
    <name type="scientific">Gaeumannomyces tritici (strain R3-111a-1)</name>
    <name type="common">Wheat and barley take-all root rot fungus</name>
    <name type="synonym">Gaeumannomyces graminis var. tritici</name>
    <dbReference type="NCBI Taxonomy" id="644352"/>
    <lineage>
        <taxon>Eukaryota</taxon>
        <taxon>Fungi</taxon>
        <taxon>Dikarya</taxon>
        <taxon>Ascomycota</taxon>
        <taxon>Pezizomycotina</taxon>
        <taxon>Sordariomycetes</taxon>
        <taxon>Sordariomycetidae</taxon>
        <taxon>Magnaporthales</taxon>
        <taxon>Magnaporthaceae</taxon>
        <taxon>Gaeumannomyces</taxon>
    </lineage>
</organism>
<evidence type="ECO:0000313" key="3">
    <source>
        <dbReference type="EnsemblFungi" id="EJT79433"/>
    </source>
</evidence>
<feature type="region of interest" description="Disordered" evidence="1">
    <location>
        <begin position="105"/>
        <end position="221"/>
    </location>
</feature>
<dbReference type="EnsemblFungi" id="EJT79433">
    <property type="protein sequence ID" value="EJT79433"/>
    <property type="gene ID" value="GGTG_04517"/>
</dbReference>